<dbReference type="EMBL" id="CAUYUJ010006224">
    <property type="protein sequence ID" value="CAK0816532.1"/>
    <property type="molecule type" value="Genomic_DNA"/>
</dbReference>
<keyword evidence="4" id="KW-1185">Reference proteome</keyword>
<feature type="region of interest" description="Disordered" evidence="2">
    <location>
        <begin position="335"/>
        <end position="362"/>
    </location>
</feature>
<feature type="region of interest" description="Disordered" evidence="2">
    <location>
        <begin position="277"/>
        <end position="312"/>
    </location>
</feature>
<sequence length="438" mass="47741">EDVISVRIFLHERGQPTSSDRPVGQLSIPLREMTDMCGPGIYQTWFTLEASKPWGSDSRSRMAERFRHAMHSACQDLADSRICVTLLEAAARHEDWVKEEGNRVVYYDPLLVSHAQLQKVVRGYFEQLEGGAEAQAQQQQQQYSQLRSRQQQQQEEVAALQHELDQVTLEANRRIEKGNETILKLKADLRQLRDATEPQVLREHEQARRRLEAARGRADALAREVRAPEGGPEVKKLRDELQVLESQKAALLEMVQGVYGQKKQAVATGDLLAQAPSASGNGAGSRLLLPDPRPGATAGAASRRWGRPDSGSAVLSGRFRRWSINSGGMLGREGASLGGQGAARGSEGESCIGAPSSSPARPPPLEGGNFAFLLAFSRVIHAVELRLAAASLLFELLAGLLIPEFGVEHANGLPAEVKQCGAAGYINNVVQPLCWSGV</sequence>
<feature type="non-terminal residue" evidence="3">
    <location>
        <position position="1"/>
    </location>
</feature>
<evidence type="ECO:0000313" key="4">
    <source>
        <dbReference type="Proteomes" id="UP001189429"/>
    </source>
</evidence>
<organism evidence="3 4">
    <name type="scientific">Prorocentrum cordatum</name>
    <dbReference type="NCBI Taxonomy" id="2364126"/>
    <lineage>
        <taxon>Eukaryota</taxon>
        <taxon>Sar</taxon>
        <taxon>Alveolata</taxon>
        <taxon>Dinophyceae</taxon>
        <taxon>Prorocentrales</taxon>
        <taxon>Prorocentraceae</taxon>
        <taxon>Prorocentrum</taxon>
    </lineage>
</organism>
<evidence type="ECO:0000256" key="2">
    <source>
        <dbReference type="SAM" id="MobiDB-lite"/>
    </source>
</evidence>
<name>A0ABN9RD90_9DINO</name>
<keyword evidence="1" id="KW-0175">Coiled coil</keyword>
<comment type="caution">
    <text evidence="3">The sequence shown here is derived from an EMBL/GenBank/DDBJ whole genome shotgun (WGS) entry which is preliminary data.</text>
</comment>
<evidence type="ECO:0000313" key="3">
    <source>
        <dbReference type="EMBL" id="CAK0816532.1"/>
    </source>
</evidence>
<evidence type="ECO:0000256" key="1">
    <source>
        <dbReference type="SAM" id="Coils"/>
    </source>
</evidence>
<gene>
    <name evidence="3" type="ORF">PCOR1329_LOCUS19471</name>
</gene>
<feature type="coiled-coil region" evidence="1">
    <location>
        <begin position="136"/>
        <end position="254"/>
    </location>
</feature>
<proteinExistence type="predicted"/>
<dbReference type="Proteomes" id="UP001189429">
    <property type="component" value="Unassembled WGS sequence"/>
</dbReference>
<reference evidence="3" key="1">
    <citation type="submission" date="2023-10" db="EMBL/GenBank/DDBJ databases">
        <authorList>
            <person name="Chen Y."/>
            <person name="Shah S."/>
            <person name="Dougan E. K."/>
            <person name="Thang M."/>
            <person name="Chan C."/>
        </authorList>
    </citation>
    <scope>NUCLEOTIDE SEQUENCE [LARGE SCALE GENOMIC DNA]</scope>
</reference>
<accession>A0ABN9RD90</accession>
<protein>
    <submittedName>
        <fullName evidence="3">Uncharacterized protein</fullName>
    </submittedName>
</protein>